<dbReference type="AlphaFoldDB" id="A0A0E0CFJ3"/>
<accession>A0A0E0CFJ3</accession>
<sequence>MVWRRVFMEEGVDRALACTATAGREAGAAVLSEAEIRQLYVEVKRVLLSQPKCTTSCASTPPSRSAGELYPSNPTGEIISSNLIRLSTI</sequence>
<dbReference type="Gramene" id="OMERI02G04470.1">
    <property type="protein sequence ID" value="OMERI02G04470.1"/>
    <property type="gene ID" value="OMERI02G04470"/>
</dbReference>
<keyword evidence="2" id="KW-1185">Reference proteome</keyword>
<evidence type="ECO:0000313" key="2">
    <source>
        <dbReference type="Proteomes" id="UP000008021"/>
    </source>
</evidence>
<reference evidence="1" key="2">
    <citation type="submission" date="2018-05" db="EMBL/GenBank/DDBJ databases">
        <title>OmerRS3 (Oryza meridionalis Reference Sequence Version 3).</title>
        <authorList>
            <person name="Zhang J."/>
            <person name="Kudrna D."/>
            <person name="Lee S."/>
            <person name="Talag J."/>
            <person name="Welchert J."/>
            <person name="Wing R.A."/>
        </authorList>
    </citation>
    <scope>NUCLEOTIDE SEQUENCE [LARGE SCALE GENOMIC DNA]</scope>
    <source>
        <strain evidence="1">cv. OR44</strain>
    </source>
</reference>
<proteinExistence type="predicted"/>
<evidence type="ECO:0000313" key="1">
    <source>
        <dbReference type="EnsemblPlants" id="OMERI02G04470.1"/>
    </source>
</evidence>
<reference evidence="1" key="1">
    <citation type="submission" date="2015-04" db="UniProtKB">
        <authorList>
            <consortium name="EnsemblPlants"/>
        </authorList>
    </citation>
    <scope>IDENTIFICATION</scope>
</reference>
<organism evidence="1">
    <name type="scientific">Oryza meridionalis</name>
    <dbReference type="NCBI Taxonomy" id="40149"/>
    <lineage>
        <taxon>Eukaryota</taxon>
        <taxon>Viridiplantae</taxon>
        <taxon>Streptophyta</taxon>
        <taxon>Embryophyta</taxon>
        <taxon>Tracheophyta</taxon>
        <taxon>Spermatophyta</taxon>
        <taxon>Magnoliopsida</taxon>
        <taxon>Liliopsida</taxon>
        <taxon>Poales</taxon>
        <taxon>Poaceae</taxon>
        <taxon>BOP clade</taxon>
        <taxon>Oryzoideae</taxon>
        <taxon>Oryzeae</taxon>
        <taxon>Oryzinae</taxon>
        <taxon>Oryza</taxon>
    </lineage>
</organism>
<name>A0A0E0CFJ3_9ORYZ</name>
<protein>
    <submittedName>
        <fullName evidence="1">Uncharacterized protein</fullName>
    </submittedName>
</protein>
<dbReference type="EnsemblPlants" id="OMERI02G04470.1">
    <property type="protein sequence ID" value="OMERI02G04470.1"/>
    <property type="gene ID" value="OMERI02G04470"/>
</dbReference>
<dbReference type="Proteomes" id="UP000008021">
    <property type="component" value="Chromosome 2"/>
</dbReference>